<name>A0ABR6WER3_9BACT</name>
<keyword evidence="2" id="KW-1185">Reference proteome</keyword>
<sequence length="79" mass="9076">MLTAIIIVFILAGTVTYLIVKNGMVCREEQLYSVYQKALTGTDKEAAVRAGQAYYRYIKNKKLSYFDEQAIVKDLMRMN</sequence>
<protein>
    <submittedName>
        <fullName evidence="1">Uncharacterized protein</fullName>
    </submittedName>
</protein>
<evidence type="ECO:0000313" key="2">
    <source>
        <dbReference type="Proteomes" id="UP000700732"/>
    </source>
</evidence>
<reference evidence="1 2" key="1">
    <citation type="submission" date="2019-06" db="EMBL/GenBank/DDBJ databases">
        <title>Spirosoma utsteinense sp. nov. isolated from Antarctic ice-free soils.</title>
        <authorList>
            <person name="Tahon G."/>
        </authorList>
    </citation>
    <scope>NUCLEOTIDE SEQUENCE [LARGE SCALE GENOMIC DNA]</scope>
    <source>
        <strain evidence="1 2">LMG 31447</strain>
    </source>
</reference>
<proteinExistence type="predicted"/>
<gene>
    <name evidence="1" type="ORF">FH603_5578</name>
</gene>
<comment type="caution">
    <text evidence="1">The sequence shown here is derived from an EMBL/GenBank/DDBJ whole genome shotgun (WGS) entry which is preliminary data.</text>
</comment>
<dbReference type="Proteomes" id="UP000700732">
    <property type="component" value="Unassembled WGS sequence"/>
</dbReference>
<organism evidence="1 2">
    <name type="scientific">Spirosoma utsteinense</name>
    <dbReference type="NCBI Taxonomy" id="2585773"/>
    <lineage>
        <taxon>Bacteria</taxon>
        <taxon>Pseudomonadati</taxon>
        <taxon>Bacteroidota</taxon>
        <taxon>Cytophagia</taxon>
        <taxon>Cytophagales</taxon>
        <taxon>Cytophagaceae</taxon>
        <taxon>Spirosoma</taxon>
    </lineage>
</organism>
<evidence type="ECO:0000313" key="1">
    <source>
        <dbReference type="EMBL" id="MBC3795046.1"/>
    </source>
</evidence>
<dbReference type="EMBL" id="VFIA01000075">
    <property type="protein sequence ID" value="MBC3795046.1"/>
    <property type="molecule type" value="Genomic_DNA"/>
</dbReference>
<accession>A0ABR6WER3</accession>